<proteinExistence type="predicted"/>
<reference evidence="2" key="1">
    <citation type="submission" date="2014-05" db="EMBL/GenBank/DDBJ databases">
        <authorList>
            <person name="Chronopoulou M."/>
        </authorList>
    </citation>
    <scope>NUCLEOTIDE SEQUENCE</scope>
    <source>
        <tissue evidence="2">Whole organism</tissue>
    </source>
</reference>
<keyword evidence="1" id="KW-0472">Membrane</keyword>
<keyword evidence="1" id="KW-1133">Transmembrane helix</keyword>
<evidence type="ECO:0000313" key="2">
    <source>
        <dbReference type="EMBL" id="CDW28888.1"/>
    </source>
</evidence>
<dbReference type="AlphaFoldDB" id="A0A0K2TSB0"/>
<protein>
    <submittedName>
        <fullName evidence="2">Uncharacterized protein</fullName>
    </submittedName>
</protein>
<name>A0A0K2TSB0_LEPSM</name>
<evidence type="ECO:0000256" key="1">
    <source>
        <dbReference type="SAM" id="Phobius"/>
    </source>
</evidence>
<organism evidence="2">
    <name type="scientific">Lepeophtheirus salmonis</name>
    <name type="common">Salmon louse</name>
    <name type="synonym">Caligus salmonis</name>
    <dbReference type="NCBI Taxonomy" id="72036"/>
    <lineage>
        <taxon>Eukaryota</taxon>
        <taxon>Metazoa</taxon>
        <taxon>Ecdysozoa</taxon>
        <taxon>Arthropoda</taxon>
        <taxon>Crustacea</taxon>
        <taxon>Multicrustacea</taxon>
        <taxon>Hexanauplia</taxon>
        <taxon>Copepoda</taxon>
        <taxon>Siphonostomatoida</taxon>
        <taxon>Caligidae</taxon>
        <taxon>Lepeophtheirus</taxon>
    </lineage>
</organism>
<dbReference type="EMBL" id="HACA01011527">
    <property type="protein sequence ID" value="CDW28888.1"/>
    <property type="molecule type" value="Transcribed_RNA"/>
</dbReference>
<feature type="transmembrane region" description="Helical" evidence="1">
    <location>
        <begin position="65"/>
        <end position="83"/>
    </location>
</feature>
<sequence length="95" mass="10765">MIHVGTLSSSKQLFLSVVLIIIKATSPYCSPTCIIIILKKTCLFSWVSNNGGTDVWNYDLENKSIFYLFYQFLLPMSFFMASYPPLQKPPITSTT</sequence>
<accession>A0A0K2TSB0</accession>
<keyword evidence="1" id="KW-0812">Transmembrane</keyword>
<feature type="transmembrane region" description="Helical" evidence="1">
    <location>
        <begin position="12"/>
        <end position="38"/>
    </location>
</feature>